<dbReference type="InterPro" id="IPR007416">
    <property type="entry name" value="YggL_50S_bp"/>
</dbReference>
<protein>
    <submittedName>
        <fullName evidence="1">50S ribosome-binding protein YggL</fullName>
    </submittedName>
</protein>
<dbReference type="Pfam" id="PF04320">
    <property type="entry name" value="YggL_50S_bp"/>
    <property type="match status" value="1"/>
</dbReference>
<accession>A0ABW7H3X9</accession>
<dbReference type="RefSeq" id="WP_394387145.1">
    <property type="nucleotide sequence ID" value="NZ_JBIGIB010000006.1"/>
</dbReference>
<evidence type="ECO:0000313" key="1">
    <source>
        <dbReference type="EMBL" id="MFG6468888.1"/>
    </source>
</evidence>
<name>A0ABW7H3X9_9BURK</name>
<evidence type="ECO:0000313" key="2">
    <source>
        <dbReference type="Proteomes" id="UP001606303"/>
    </source>
</evidence>
<gene>
    <name evidence="1" type="ORF">ACG01O_19845</name>
</gene>
<reference evidence="1 2" key="1">
    <citation type="submission" date="2024-08" db="EMBL/GenBank/DDBJ databases">
        <authorList>
            <person name="Lu H."/>
        </authorList>
    </citation>
    <scope>NUCLEOTIDE SEQUENCE [LARGE SCALE GENOMIC DNA]</scope>
    <source>
        <strain evidence="1 2">BYS87W</strain>
    </source>
</reference>
<dbReference type="EMBL" id="JBIGIB010000006">
    <property type="protein sequence ID" value="MFG6468888.1"/>
    <property type="molecule type" value="Genomic_DNA"/>
</dbReference>
<proteinExistence type="predicted"/>
<keyword evidence="2" id="KW-1185">Reference proteome</keyword>
<dbReference type="Proteomes" id="UP001606303">
    <property type="component" value="Unassembled WGS sequence"/>
</dbReference>
<comment type="caution">
    <text evidence="1">The sequence shown here is derived from an EMBL/GenBank/DDBJ whole genome shotgun (WGS) entry which is preliminary data.</text>
</comment>
<organism evidence="1 2">
    <name type="scientific">Pelomonas baiyunensis</name>
    <dbReference type="NCBI Taxonomy" id="3299026"/>
    <lineage>
        <taxon>Bacteria</taxon>
        <taxon>Pseudomonadati</taxon>
        <taxon>Pseudomonadota</taxon>
        <taxon>Betaproteobacteria</taxon>
        <taxon>Burkholderiales</taxon>
        <taxon>Sphaerotilaceae</taxon>
        <taxon>Roseateles</taxon>
    </lineage>
</organism>
<sequence>MNIISSFSRRRLARLNRRQRKKLCVGEFQQVGCWIELSFTQPLDEQGLDQLLEAAEGLTSPLGVQLGGLGGALPLSQTEAFLGGVNGQSVTQEERDAMLAGLKALPQVAQVRVSDWIDVWHPGTVPASLQTV</sequence>